<dbReference type="GeneID" id="103329715"/>
<dbReference type="Proteomes" id="UP000694861">
    <property type="component" value="Linkage group LG4"/>
</dbReference>
<organism evidence="3 4">
    <name type="scientific">Prunus mume</name>
    <name type="common">Japanese apricot</name>
    <name type="synonym">Armeniaca mume</name>
    <dbReference type="NCBI Taxonomy" id="102107"/>
    <lineage>
        <taxon>Eukaryota</taxon>
        <taxon>Viridiplantae</taxon>
        <taxon>Streptophyta</taxon>
        <taxon>Embryophyta</taxon>
        <taxon>Tracheophyta</taxon>
        <taxon>Spermatophyta</taxon>
        <taxon>Magnoliopsida</taxon>
        <taxon>eudicotyledons</taxon>
        <taxon>Gunneridae</taxon>
        <taxon>Pentapetalae</taxon>
        <taxon>rosids</taxon>
        <taxon>fabids</taxon>
        <taxon>Rosales</taxon>
        <taxon>Rosaceae</taxon>
        <taxon>Amygdaloideae</taxon>
        <taxon>Amygdaleae</taxon>
        <taxon>Prunus</taxon>
    </lineage>
</organism>
<keyword evidence="1" id="KW-0812">Transmembrane</keyword>
<keyword evidence="1" id="KW-1133">Transmembrane helix</keyword>
<keyword evidence="3" id="KW-1185">Reference proteome</keyword>
<reference evidence="3" key="1">
    <citation type="journal article" date="2012" name="Nat. Commun.">
        <title>The genome of Prunus mume.</title>
        <authorList>
            <person name="Zhang Q."/>
            <person name="Chen W."/>
            <person name="Sun L."/>
            <person name="Zhao F."/>
            <person name="Huang B."/>
            <person name="Yang W."/>
            <person name="Tao Y."/>
            <person name="Wang J."/>
            <person name="Yuan Z."/>
            <person name="Fan G."/>
            <person name="Xing Z."/>
            <person name="Han C."/>
            <person name="Pan H."/>
            <person name="Zhong X."/>
            <person name="Shi W."/>
            <person name="Liang X."/>
            <person name="Du D."/>
            <person name="Sun F."/>
            <person name="Xu Z."/>
            <person name="Hao R."/>
            <person name="Lv T."/>
            <person name="Lv Y."/>
            <person name="Zheng Z."/>
            <person name="Sun M."/>
            <person name="Luo L."/>
            <person name="Cai M."/>
            <person name="Gao Y."/>
            <person name="Wang J."/>
            <person name="Yin Y."/>
            <person name="Xu X."/>
            <person name="Cheng T."/>
            <person name="Wang J."/>
        </authorList>
    </citation>
    <scope>NUCLEOTIDE SEQUENCE [LARGE SCALE GENOMIC DNA]</scope>
</reference>
<evidence type="ECO:0000313" key="3">
    <source>
        <dbReference type="Proteomes" id="UP000694861"/>
    </source>
</evidence>
<dbReference type="RefSeq" id="XP_016649016.1">
    <property type="nucleotide sequence ID" value="XM_016793530.1"/>
</dbReference>
<evidence type="ECO:0000313" key="4">
    <source>
        <dbReference type="RefSeq" id="XP_016649016.1"/>
    </source>
</evidence>
<reference evidence="4" key="2">
    <citation type="submission" date="2025-08" db="UniProtKB">
        <authorList>
            <consortium name="RefSeq"/>
        </authorList>
    </citation>
    <scope>IDENTIFICATION</scope>
</reference>
<feature type="domain" description="PGG" evidence="2">
    <location>
        <begin position="188"/>
        <end position="223"/>
    </location>
</feature>
<dbReference type="Pfam" id="PF13962">
    <property type="entry name" value="PGG"/>
    <property type="match status" value="1"/>
</dbReference>
<name>A0ABM1LNN9_PRUMU</name>
<feature type="transmembrane region" description="Helical" evidence="1">
    <location>
        <begin position="241"/>
        <end position="264"/>
    </location>
</feature>
<protein>
    <submittedName>
        <fullName evidence="4">Ankyrin repeat-containing protein At3g12360-like</fullName>
    </submittedName>
</protein>
<evidence type="ECO:0000259" key="2">
    <source>
        <dbReference type="Pfam" id="PF13962"/>
    </source>
</evidence>
<feature type="transmembrane region" description="Helical" evidence="1">
    <location>
        <begin position="197"/>
        <end position="215"/>
    </location>
</feature>
<proteinExistence type="predicted"/>
<dbReference type="SUPFAM" id="SSF48403">
    <property type="entry name" value="Ankyrin repeat"/>
    <property type="match status" value="1"/>
</dbReference>
<gene>
    <name evidence="4" type="primary">LOC103329715</name>
</gene>
<dbReference type="InterPro" id="IPR036770">
    <property type="entry name" value="Ankyrin_rpt-contain_sf"/>
</dbReference>
<sequence length="277" mass="31315">MRTTALRAFACAAYVRCAAHLSHMRWHNNNDESDVKYDSLYHSLKRGDWNAAKEFIDRHPEALKHRGSSSGGTTLHEAIERKQLHIVEELLKLMTEEDLEIQDDIGSTAFFYTLQKGMASIVTSMQGAAHLNHIQGAALPMQRELQWFKEVESIVSPQCLEVTNVSEKMTAREVFTKNHKELVKEGEESMKGTTTSCTVVGALIVTIMFAASFTVPGGNNQDTVMIFLGILTSRYAEDDFLSVPIASFVWMQFPLFLDIFMFTYGKGIFDKKCRAWE</sequence>
<dbReference type="PANTHER" id="PTHR24177:SF329">
    <property type="entry name" value="ANKYRIN REPEAT PROTEIN"/>
    <property type="match status" value="1"/>
</dbReference>
<dbReference type="PANTHER" id="PTHR24177">
    <property type="entry name" value="CASKIN"/>
    <property type="match status" value="1"/>
</dbReference>
<evidence type="ECO:0000256" key="1">
    <source>
        <dbReference type="SAM" id="Phobius"/>
    </source>
</evidence>
<dbReference type="Gene3D" id="1.25.40.20">
    <property type="entry name" value="Ankyrin repeat-containing domain"/>
    <property type="match status" value="1"/>
</dbReference>
<dbReference type="InterPro" id="IPR026961">
    <property type="entry name" value="PGG_dom"/>
</dbReference>
<accession>A0ABM1LNN9</accession>
<keyword evidence="1" id="KW-0472">Membrane</keyword>